<accession>A0A941EQ34</accession>
<organism evidence="2 3">
    <name type="scientific">Actinospica durhamensis</name>
    <dbReference type="NCBI Taxonomy" id="1508375"/>
    <lineage>
        <taxon>Bacteria</taxon>
        <taxon>Bacillati</taxon>
        <taxon>Actinomycetota</taxon>
        <taxon>Actinomycetes</taxon>
        <taxon>Catenulisporales</taxon>
        <taxon>Actinospicaceae</taxon>
        <taxon>Actinospica</taxon>
    </lineage>
</organism>
<feature type="transmembrane region" description="Helical" evidence="1">
    <location>
        <begin position="31"/>
        <end position="51"/>
    </location>
</feature>
<keyword evidence="1" id="KW-0472">Membrane</keyword>
<reference evidence="2" key="1">
    <citation type="submission" date="2021-04" db="EMBL/GenBank/DDBJ databases">
        <title>Genome based classification of Actinospica acidithermotolerans sp. nov., an actinobacterium isolated from an Indonesian hot spring.</title>
        <authorList>
            <person name="Kusuma A.B."/>
            <person name="Putra K.E."/>
            <person name="Nafisah S."/>
            <person name="Loh J."/>
            <person name="Nouioui I."/>
            <person name="Goodfellow M."/>
        </authorList>
    </citation>
    <scope>NUCLEOTIDE SEQUENCE</scope>
    <source>
        <strain evidence="2">CSCA 57</strain>
    </source>
</reference>
<dbReference type="EMBL" id="JAGSOG010000059">
    <property type="protein sequence ID" value="MBR7834453.1"/>
    <property type="molecule type" value="Genomic_DNA"/>
</dbReference>
<evidence type="ECO:0008006" key="4">
    <source>
        <dbReference type="Google" id="ProtNLM"/>
    </source>
</evidence>
<name>A0A941EQ34_9ACTN</name>
<sequence>MTTTATSGRSGPPNPGARAAYRSELLKVRSLRSAVIMLVVAVALAAAFSLFESHQQSVVGLSYAAGTDGVGNPSQPIYAAQVNPTGTLLAGYVLGAALFAAFGAIAGALEYSSGLIRISLVSLPRRTRFFLCKAAAVATTAVAAAAVCTLASFLIGESYFGGQAGDSIGLTSPGVPLHLVGAVVCLAGWAMIGFAFGMLLRSTALGVTVSFVLYIAGPAVAEYVDPDGANGVTPTQAGQALWIYHNPMNPDIVPFGHGLAVFLAYVVALLAAAFARVRYTDA</sequence>
<evidence type="ECO:0000256" key="1">
    <source>
        <dbReference type="SAM" id="Phobius"/>
    </source>
</evidence>
<evidence type="ECO:0000313" key="3">
    <source>
        <dbReference type="Proteomes" id="UP000675781"/>
    </source>
</evidence>
<feature type="transmembrane region" description="Helical" evidence="1">
    <location>
        <begin position="89"/>
        <end position="109"/>
    </location>
</feature>
<comment type="caution">
    <text evidence="2">The sequence shown here is derived from an EMBL/GenBank/DDBJ whole genome shotgun (WGS) entry which is preliminary data.</text>
</comment>
<dbReference type="AlphaFoldDB" id="A0A941EQ34"/>
<feature type="transmembrane region" description="Helical" evidence="1">
    <location>
        <begin position="203"/>
        <end position="221"/>
    </location>
</feature>
<feature type="transmembrane region" description="Helical" evidence="1">
    <location>
        <begin position="130"/>
        <end position="155"/>
    </location>
</feature>
<keyword evidence="3" id="KW-1185">Reference proteome</keyword>
<keyword evidence="1" id="KW-1133">Transmembrane helix</keyword>
<proteinExistence type="predicted"/>
<dbReference type="Proteomes" id="UP000675781">
    <property type="component" value="Unassembled WGS sequence"/>
</dbReference>
<evidence type="ECO:0000313" key="2">
    <source>
        <dbReference type="EMBL" id="MBR7834453.1"/>
    </source>
</evidence>
<dbReference type="RefSeq" id="WP_212528973.1">
    <property type="nucleotide sequence ID" value="NZ_JAGSOG010000059.1"/>
</dbReference>
<feature type="transmembrane region" description="Helical" evidence="1">
    <location>
        <begin position="175"/>
        <end position="196"/>
    </location>
</feature>
<protein>
    <recommendedName>
        <fullName evidence="4">ABC transporter permease</fullName>
    </recommendedName>
</protein>
<gene>
    <name evidence="2" type="ORF">KDL01_14355</name>
</gene>
<keyword evidence="1" id="KW-0812">Transmembrane</keyword>
<feature type="transmembrane region" description="Helical" evidence="1">
    <location>
        <begin position="255"/>
        <end position="275"/>
    </location>
</feature>